<comment type="similarity">
    <text evidence="1">Belongs to the short-chain dehydrogenases/reductases (SDR) family.</text>
</comment>
<evidence type="ECO:0000256" key="1">
    <source>
        <dbReference type="ARBA" id="ARBA00006484"/>
    </source>
</evidence>
<gene>
    <name evidence="4" type="ORF">INT45_001928</name>
</gene>
<dbReference type="Gene3D" id="3.40.50.720">
    <property type="entry name" value="NAD(P)-binding Rossmann-like Domain"/>
    <property type="match status" value="1"/>
</dbReference>
<evidence type="ECO:0000313" key="4">
    <source>
        <dbReference type="EMBL" id="KAG2223794.1"/>
    </source>
</evidence>
<evidence type="ECO:0000256" key="2">
    <source>
        <dbReference type="ARBA" id="ARBA00022857"/>
    </source>
</evidence>
<sequence>MENIFSVKDKVVLVTGGSRGIGEMIATGFVAHGAKVYITSRKASVCDQVAQTLTKRGPGQCISLPADLQSLDEIKRLVAELSKREDHLDVLVNNAGATWNESFETYPDDAFTKIIKLDVQRVFSLIQACFPLLTTKSSIENPSRVINIGSVNGEGIVSNEVYAYTAAKAGLHHLTRHLAGKLGHKGVTFNNVAPGAFPSKMMEETLEKVGDLIKATTPLGRIGSPEDIAGTCIYLASRAGQFTNGSTIAVDGGSSWHGERLPTPKL</sequence>
<keyword evidence="3" id="KW-0560">Oxidoreductase</keyword>
<dbReference type="FunFam" id="3.40.50.720:FF:000084">
    <property type="entry name" value="Short-chain dehydrogenase reductase"/>
    <property type="match status" value="1"/>
</dbReference>
<accession>A0A8H7VQY6</accession>
<dbReference type="AlphaFoldDB" id="A0A8H7VQY6"/>
<dbReference type="InterPro" id="IPR002347">
    <property type="entry name" value="SDR_fam"/>
</dbReference>
<dbReference type="PROSITE" id="PS00061">
    <property type="entry name" value="ADH_SHORT"/>
    <property type="match status" value="1"/>
</dbReference>
<dbReference type="Proteomes" id="UP000646827">
    <property type="component" value="Unassembled WGS sequence"/>
</dbReference>
<dbReference type="EMBL" id="JAEPRB010000054">
    <property type="protein sequence ID" value="KAG2223794.1"/>
    <property type="molecule type" value="Genomic_DNA"/>
</dbReference>
<dbReference type="PRINTS" id="PR00080">
    <property type="entry name" value="SDRFAMILY"/>
</dbReference>
<organism evidence="4 5">
    <name type="scientific">Circinella minor</name>
    <dbReference type="NCBI Taxonomy" id="1195481"/>
    <lineage>
        <taxon>Eukaryota</taxon>
        <taxon>Fungi</taxon>
        <taxon>Fungi incertae sedis</taxon>
        <taxon>Mucoromycota</taxon>
        <taxon>Mucoromycotina</taxon>
        <taxon>Mucoromycetes</taxon>
        <taxon>Mucorales</taxon>
        <taxon>Lichtheimiaceae</taxon>
        <taxon>Circinella</taxon>
    </lineage>
</organism>
<keyword evidence="5" id="KW-1185">Reference proteome</keyword>
<reference evidence="4 5" key="1">
    <citation type="submission" date="2020-12" db="EMBL/GenBank/DDBJ databases">
        <title>Metabolic potential, ecology and presence of endohyphal bacteria is reflected in genomic diversity of Mucoromycotina.</title>
        <authorList>
            <person name="Muszewska A."/>
            <person name="Okrasinska A."/>
            <person name="Steczkiewicz K."/>
            <person name="Drgas O."/>
            <person name="Orlowska M."/>
            <person name="Perlinska-Lenart U."/>
            <person name="Aleksandrzak-Piekarczyk T."/>
            <person name="Szatraj K."/>
            <person name="Zielenkiewicz U."/>
            <person name="Pilsyk S."/>
            <person name="Malc E."/>
            <person name="Mieczkowski P."/>
            <person name="Kruszewska J.S."/>
            <person name="Biernat P."/>
            <person name="Pawlowska J."/>
        </authorList>
    </citation>
    <scope>NUCLEOTIDE SEQUENCE [LARGE SCALE GENOMIC DNA]</scope>
    <source>
        <strain evidence="4 5">CBS 142.35</strain>
    </source>
</reference>
<name>A0A8H7VQY6_9FUNG</name>
<dbReference type="InterPro" id="IPR036291">
    <property type="entry name" value="NAD(P)-bd_dom_sf"/>
</dbReference>
<dbReference type="SUPFAM" id="SSF51735">
    <property type="entry name" value="NAD(P)-binding Rossmann-fold domains"/>
    <property type="match status" value="1"/>
</dbReference>
<comment type="caution">
    <text evidence="4">The sequence shown here is derived from an EMBL/GenBank/DDBJ whole genome shotgun (WGS) entry which is preliminary data.</text>
</comment>
<evidence type="ECO:0000256" key="3">
    <source>
        <dbReference type="ARBA" id="ARBA00023002"/>
    </source>
</evidence>
<dbReference type="GO" id="GO:0016491">
    <property type="term" value="F:oxidoreductase activity"/>
    <property type="evidence" value="ECO:0007669"/>
    <property type="project" value="UniProtKB-KW"/>
</dbReference>
<dbReference type="PRINTS" id="PR00081">
    <property type="entry name" value="GDHRDH"/>
</dbReference>
<protein>
    <submittedName>
        <fullName evidence="4">Uncharacterized protein</fullName>
    </submittedName>
</protein>
<dbReference type="Pfam" id="PF13561">
    <property type="entry name" value="adh_short_C2"/>
    <property type="match status" value="1"/>
</dbReference>
<evidence type="ECO:0000313" key="5">
    <source>
        <dbReference type="Proteomes" id="UP000646827"/>
    </source>
</evidence>
<proteinExistence type="inferred from homology"/>
<dbReference type="OrthoDB" id="294295at2759"/>
<dbReference type="InterPro" id="IPR020904">
    <property type="entry name" value="Sc_DH/Rdtase_CS"/>
</dbReference>
<dbReference type="PANTHER" id="PTHR43618:SF17">
    <property type="entry name" value="RHAMNOLIPIDS BIOSYNTHESIS 3-OXOACYL-[ACYL-CARRIER-PROTEIN] REDUCTASE"/>
    <property type="match status" value="1"/>
</dbReference>
<dbReference type="InterPro" id="IPR052178">
    <property type="entry name" value="Sec_Metab_Biosynth_SDR"/>
</dbReference>
<dbReference type="PANTHER" id="PTHR43618">
    <property type="entry name" value="7-ALPHA-HYDROXYSTEROID DEHYDROGENASE"/>
    <property type="match status" value="1"/>
</dbReference>
<keyword evidence="2" id="KW-0521">NADP</keyword>